<protein>
    <recommendedName>
        <fullName evidence="8">DUF423-domain-containing protein</fullName>
    </recommendedName>
</protein>
<keyword evidence="2 5" id="KW-0812">Transmembrane</keyword>
<feature type="transmembrane region" description="Helical" evidence="5">
    <location>
        <begin position="9"/>
        <end position="28"/>
    </location>
</feature>
<keyword evidence="7" id="KW-1185">Reference proteome</keyword>
<evidence type="ECO:0000313" key="6">
    <source>
        <dbReference type="EMBL" id="RKP37201.1"/>
    </source>
</evidence>
<dbReference type="Pfam" id="PF04241">
    <property type="entry name" value="DUF423"/>
    <property type="match status" value="1"/>
</dbReference>
<evidence type="ECO:0000256" key="2">
    <source>
        <dbReference type="ARBA" id="ARBA00022692"/>
    </source>
</evidence>
<proteinExistence type="predicted"/>
<comment type="subcellular location">
    <subcellularLocation>
        <location evidence="1">Membrane</location>
        <topology evidence="1">Multi-pass membrane protein</topology>
    </subcellularLocation>
</comment>
<evidence type="ECO:0000256" key="3">
    <source>
        <dbReference type="ARBA" id="ARBA00022989"/>
    </source>
</evidence>
<dbReference type="PANTHER" id="PTHR43461:SF1">
    <property type="entry name" value="TRANSMEMBRANE PROTEIN 256"/>
    <property type="match status" value="1"/>
</dbReference>
<feature type="transmembrane region" description="Helical" evidence="5">
    <location>
        <begin position="103"/>
        <end position="119"/>
    </location>
</feature>
<name>A0A4P9ZW73_9FUNG</name>
<accession>A0A4P9ZW73</accession>
<evidence type="ECO:0000256" key="5">
    <source>
        <dbReference type="SAM" id="Phobius"/>
    </source>
</evidence>
<dbReference type="InterPro" id="IPR006696">
    <property type="entry name" value="DUF423"/>
</dbReference>
<organism evidence="6 7">
    <name type="scientific">Dimargaris cristalligena</name>
    <dbReference type="NCBI Taxonomy" id="215637"/>
    <lineage>
        <taxon>Eukaryota</taxon>
        <taxon>Fungi</taxon>
        <taxon>Fungi incertae sedis</taxon>
        <taxon>Zoopagomycota</taxon>
        <taxon>Kickxellomycotina</taxon>
        <taxon>Dimargaritomycetes</taxon>
        <taxon>Dimargaritales</taxon>
        <taxon>Dimargaritaceae</taxon>
        <taxon>Dimargaris</taxon>
    </lineage>
</organism>
<evidence type="ECO:0000313" key="7">
    <source>
        <dbReference type="Proteomes" id="UP000268162"/>
    </source>
</evidence>
<dbReference type="GO" id="GO:0016020">
    <property type="term" value="C:membrane"/>
    <property type="evidence" value="ECO:0007669"/>
    <property type="project" value="UniProtKB-SubCell"/>
</dbReference>
<keyword evidence="3 5" id="KW-1133">Transmembrane helix</keyword>
<feature type="transmembrane region" description="Helical" evidence="5">
    <location>
        <begin position="70"/>
        <end position="91"/>
    </location>
</feature>
<sequence>MASFITHGLFWRVGCILGASGVGLGAYGSHGLRPRVENDEYRIGLWNTAVQYQMINTLALLAAANAGRSLVGCGLLTTGILFFSGSLYIRALEPNKYPNVRRLAPGGGIMLIAGWLALAL</sequence>
<evidence type="ECO:0000256" key="4">
    <source>
        <dbReference type="ARBA" id="ARBA00023136"/>
    </source>
</evidence>
<dbReference type="AlphaFoldDB" id="A0A4P9ZW73"/>
<dbReference type="Proteomes" id="UP000268162">
    <property type="component" value="Unassembled WGS sequence"/>
</dbReference>
<dbReference type="EMBL" id="ML002527">
    <property type="protein sequence ID" value="RKP37201.1"/>
    <property type="molecule type" value="Genomic_DNA"/>
</dbReference>
<gene>
    <name evidence="6" type="ORF">BJ085DRAFT_21151</name>
</gene>
<reference evidence="7" key="1">
    <citation type="journal article" date="2018" name="Nat. Microbiol.">
        <title>Leveraging single-cell genomics to expand the fungal tree of life.</title>
        <authorList>
            <person name="Ahrendt S.R."/>
            <person name="Quandt C.A."/>
            <person name="Ciobanu D."/>
            <person name="Clum A."/>
            <person name="Salamov A."/>
            <person name="Andreopoulos B."/>
            <person name="Cheng J.F."/>
            <person name="Woyke T."/>
            <person name="Pelin A."/>
            <person name="Henrissat B."/>
            <person name="Reynolds N.K."/>
            <person name="Benny G.L."/>
            <person name="Smith M.E."/>
            <person name="James T.Y."/>
            <person name="Grigoriev I.V."/>
        </authorList>
    </citation>
    <scope>NUCLEOTIDE SEQUENCE [LARGE SCALE GENOMIC DNA]</scope>
    <source>
        <strain evidence="7">RSA 468</strain>
    </source>
</reference>
<dbReference type="PANTHER" id="PTHR43461">
    <property type="entry name" value="TRANSMEMBRANE PROTEIN 256"/>
    <property type="match status" value="1"/>
</dbReference>
<evidence type="ECO:0000256" key="1">
    <source>
        <dbReference type="ARBA" id="ARBA00004141"/>
    </source>
</evidence>
<keyword evidence="4 5" id="KW-0472">Membrane</keyword>
<evidence type="ECO:0008006" key="8">
    <source>
        <dbReference type="Google" id="ProtNLM"/>
    </source>
</evidence>